<evidence type="ECO:0000256" key="1">
    <source>
        <dbReference type="SAM" id="Coils"/>
    </source>
</evidence>
<gene>
    <name evidence="2" type="ORF">NEQG_02530</name>
</gene>
<dbReference type="AlphaFoldDB" id="I3ED98"/>
<dbReference type="Proteomes" id="UP000002872">
    <property type="component" value="Unassembled WGS sequence"/>
</dbReference>
<keyword evidence="1" id="KW-0175">Coiled coil</keyword>
<dbReference type="HOGENOM" id="CLU_514916_0_0_1"/>
<dbReference type="EMBL" id="GL870884">
    <property type="protein sequence ID" value="EIJ87195.1"/>
    <property type="molecule type" value="Genomic_DNA"/>
</dbReference>
<protein>
    <submittedName>
        <fullName evidence="2">Uncharacterized protein</fullName>
    </submittedName>
</protein>
<reference evidence="2" key="1">
    <citation type="submission" date="2011-01" db="EMBL/GenBank/DDBJ databases">
        <title>The Genome Sequence of Nematocida parisii strain ERTm3.</title>
        <authorList>
            <consortium name="The Broad Institute Genome Sequencing Platform"/>
            <consortium name="The Broad Institute Genome Sequencing Center for Infectious Disease"/>
            <person name="Cuomo C."/>
            <person name="Troemel E."/>
            <person name="Young S.K."/>
            <person name="Zeng Q."/>
            <person name="Gargeya S."/>
            <person name="Fitzgerald M."/>
            <person name="Haas B."/>
            <person name="Abouelleil A."/>
            <person name="Alvarado L."/>
            <person name="Arachchi H.M."/>
            <person name="Berlin A."/>
            <person name="Chapman S.B."/>
            <person name="Gearin G."/>
            <person name="Goldberg J."/>
            <person name="Griggs A."/>
            <person name="Gujja S."/>
            <person name="Hansen M."/>
            <person name="Heiman D."/>
            <person name="Howarth C."/>
            <person name="Larimer J."/>
            <person name="Lui A."/>
            <person name="MacDonald P.J.P."/>
            <person name="McCowen C."/>
            <person name="Montmayeur A."/>
            <person name="Murphy C."/>
            <person name="Neiman D."/>
            <person name="Pearson M."/>
            <person name="Priest M."/>
            <person name="Roberts A."/>
            <person name="Saif S."/>
            <person name="Shea T."/>
            <person name="Sisk P."/>
            <person name="Stolte C."/>
            <person name="Sykes S."/>
            <person name="Wortman J."/>
            <person name="Nusbaum C."/>
            <person name="Birren B."/>
        </authorList>
    </citation>
    <scope>NUCLEOTIDE SEQUENCE</scope>
    <source>
        <strain evidence="2">ERTm3</strain>
    </source>
</reference>
<name>I3ED98_NEMP3</name>
<dbReference type="VEuPathDB" id="MicrosporidiaDB:NEQG_02530"/>
<dbReference type="InParanoid" id="I3ED98"/>
<sequence>MKKKNVRVLIVLCMLSCLVGIGVLMVTSQNIREVKNKSSKESLSAKPAIEEDCKVKHEISFENILDKTKATALDKEEIAPMANDTSLNTDNSLDVDKKLQEITEEKIISSSLNTEAALNIKKEEEKVSNAENNLINVSSGVDAALDPETKTLDVEGGLNTNLMDTGNQLDTKRKSFEIPEDIMLSTTLYAQDSPNIEMQIITSDCMVLTSLNTDNPLDTKDEFFSNLSAAANSFKKEDRLRIHPTNKNPLYIKKLLATIEEENRSSAESEIPLEMESDKNFICKECSLSEMDITQEVVEMPDIGDMDEQNSKIERPQEIASVFVYSPQEELIEMLECIARQNPSLSTQLEKYNDEHTINALLKNRNAIVIRQIAFSNLMTVEEITLWKVLKTCKKGLPRNSACSESTILISLLYPPDMMYNPFVVHAMLTYYNPNTLSNVFLSLLQFDFQYSKNIFNEFQIFKKIYRLTISRTIIHTCTINSLGEFSNLKVLSFYTGEILSSDSISLAASLPKNLEILIMFGIDNAHAN</sequence>
<organism evidence="2 3">
    <name type="scientific">Nematocida parisii (strain ERTm3)</name>
    <name type="common">Nematode killer fungus</name>
    <dbReference type="NCBI Taxonomy" id="935791"/>
    <lineage>
        <taxon>Eukaryota</taxon>
        <taxon>Fungi</taxon>
        <taxon>Fungi incertae sedis</taxon>
        <taxon>Microsporidia</taxon>
        <taxon>Nematocida</taxon>
    </lineage>
</organism>
<evidence type="ECO:0000313" key="2">
    <source>
        <dbReference type="EMBL" id="EIJ87195.1"/>
    </source>
</evidence>
<feature type="coiled-coil region" evidence="1">
    <location>
        <begin position="113"/>
        <end position="140"/>
    </location>
</feature>
<evidence type="ECO:0000313" key="3">
    <source>
        <dbReference type="Proteomes" id="UP000002872"/>
    </source>
</evidence>
<keyword evidence="3" id="KW-1185">Reference proteome</keyword>
<accession>I3ED98</accession>
<proteinExistence type="predicted"/>